<dbReference type="InterPro" id="IPR011009">
    <property type="entry name" value="Kinase-like_dom_sf"/>
</dbReference>
<keyword evidence="3" id="KW-0808">Transferase</keyword>
<comment type="caution">
    <text evidence="3">The sequence shown here is derived from an EMBL/GenBank/DDBJ whole genome shotgun (WGS) entry which is preliminary data.</text>
</comment>
<keyword evidence="4" id="KW-1185">Reference proteome</keyword>
<feature type="coiled-coil region" evidence="1">
    <location>
        <begin position="106"/>
        <end position="140"/>
    </location>
</feature>
<reference evidence="3 4" key="1">
    <citation type="submission" date="2021-06" db="EMBL/GenBank/DDBJ databases">
        <authorList>
            <person name="Palmer J.M."/>
        </authorList>
    </citation>
    <scope>NUCLEOTIDE SEQUENCE [LARGE SCALE GENOMIC DNA]</scope>
    <source>
        <strain evidence="3 4">CL_MEX2019</strain>
        <tissue evidence="3">Muscle</tissue>
    </source>
</reference>
<protein>
    <submittedName>
        <fullName evidence="3">Serine/threonine-protein kinase smg1</fullName>
    </submittedName>
</protein>
<name>A0ABU7EPD5_9TELE</name>
<sequence length="314" mass="34831">ISQKELLIDVLTGNKMPPSLPAFLGSMQGEDLGGEEDDEEGLQSAEGGGATEEMATCSSQDQAMMQDCYSKIVEKLSLANPTMVLQVQQLVGELRRVTLLWDELWLGVLQQQHMHVLRRIQQLEDEVKRVQNNNTLRRDEKIAIMREKHSALMRPVVFALDHVCSITAAPAETPHETWFQQTYGDAIQSALERLKNPANPANPASSWLPFKQIMMSLQQRAQKRASYLLHLDEISPRLVSMTTTEMALPGEASASDAVTIQSVGNTVTILPTKTKPKKLFFLGSDGRNYPYLFKGQPTASTQPPPPSPGSYQSD</sequence>
<dbReference type="EMBL" id="JAHUTJ010062158">
    <property type="protein sequence ID" value="MED6288892.1"/>
    <property type="molecule type" value="Genomic_DNA"/>
</dbReference>
<dbReference type="InterPro" id="IPR050517">
    <property type="entry name" value="DDR_Repair_Kinase"/>
</dbReference>
<gene>
    <name evidence="3" type="primary">SMG1_5</name>
    <name evidence="3" type="ORF">CHARACLAT_030881</name>
</gene>
<dbReference type="PANTHER" id="PTHR11139:SF71">
    <property type="entry name" value="SERINE_THREONINE-PROTEIN KINASE SMG1"/>
    <property type="match status" value="1"/>
</dbReference>
<feature type="non-terminal residue" evidence="3">
    <location>
        <position position="1"/>
    </location>
</feature>
<organism evidence="3 4">
    <name type="scientific">Characodon lateralis</name>
    <dbReference type="NCBI Taxonomy" id="208331"/>
    <lineage>
        <taxon>Eukaryota</taxon>
        <taxon>Metazoa</taxon>
        <taxon>Chordata</taxon>
        <taxon>Craniata</taxon>
        <taxon>Vertebrata</taxon>
        <taxon>Euteleostomi</taxon>
        <taxon>Actinopterygii</taxon>
        <taxon>Neopterygii</taxon>
        <taxon>Teleostei</taxon>
        <taxon>Neoteleostei</taxon>
        <taxon>Acanthomorphata</taxon>
        <taxon>Ovalentaria</taxon>
        <taxon>Atherinomorphae</taxon>
        <taxon>Cyprinodontiformes</taxon>
        <taxon>Goodeidae</taxon>
        <taxon>Characodon</taxon>
    </lineage>
</organism>
<keyword evidence="1" id="KW-0175">Coiled coil</keyword>
<dbReference type="SUPFAM" id="SSF56112">
    <property type="entry name" value="Protein kinase-like (PK-like)"/>
    <property type="match status" value="1"/>
</dbReference>
<proteinExistence type="predicted"/>
<feature type="region of interest" description="Disordered" evidence="2">
    <location>
        <begin position="24"/>
        <end position="53"/>
    </location>
</feature>
<accession>A0ABU7EPD5</accession>
<evidence type="ECO:0000256" key="2">
    <source>
        <dbReference type="SAM" id="MobiDB-lite"/>
    </source>
</evidence>
<dbReference type="PANTHER" id="PTHR11139">
    <property type="entry name" value="ATAXIA TELANGIECTASIA MUTATED ATM -RELATED"/>
    <property type="match status" value="1"/>
</dbReference>
<dbReference type="Proteomes" id="UP001352852">
    <property type="component" value="Unassembled WGS sequence"/>
</dbReference>
<dbReference type="Gene3D" id="3.30.1010.10">
    <property type="entry name" value="Phosphatidylinositol 3-kinase Catalytic Subunit, Chain A, domain 4"/>
    <property type="match status" value="1"/>
</dbReference>
<feature type="region of interest" description="Disordered" evidence="2">
    <location>
        <begin position="292"/>
        <end position="314"/>
    </location>
</feature>
<evidence type="ECO:0000256" key="1">
    <source>
        <dbReference type="SAM" id="Coils"/>
    </source>
</evidence>
<evidence type="ECO:0000313" key="4">
    <source>
        <dbReference type="Proteomes" id="UP001352852"/>
    </source>
</evidence>
<feature type="compositionally biased region" description="Acidic residues" evidence="2">
    <location>
        <begin position="32"/>
        <end position="41"/>
    </location>
</feature>
<evidence type="ECO:0000313" key="3">
    <source>
        <dbReference type="EMBL" id="MED6288892.1"/>
    </source>
</evidence>
<dbReference type="GO" id="GO:0016301">
    <property type="term" value="F:kinase activity"/>
    <property type="evidence" value="ECO:0007669"/>
    <property type="project" value="UniProtKB-KW"/>
</dbReference>
<keyword evidence="3" id="KW-0418">Kinase</keyword>
<dbReference type="SMART" id="SM01345">
    <property type="entry name" value="Rapamycin_bind"/>
    <property type="match status" value="1"/>
</dbReference>